<evidence type="ECO:0000313" key="20">
    <source>
        <dbReference type="EMBL" id="CAD7253553.1"/>
    </source>
</evidence>
<dbReference type="InterPro" id="IPR019734">
    <property type="entry name" value="TPR_rpt"/>
</dbReference>
<feature type="transmembrane region" description="Helical" evidence="18">
    <location>
        <begin position="225"/>
        <end position="243"/>
    </location>
</feature>
<comment type="catalytic activity">
    <reaction evidence="15">
        <text>a di-trans,poly-cis-dolichyl beta-D-mannosyl phosphate + L-seryl-[protein] = 3-O-(alpha-D-mannosyl)-L-seryl-[protein] + a di-trans,poly-cis-dolichyl phosphate + H(+)</text>
        <dbReference type="Rhea" id="RHEA:17377"/>
        <dbReference type="Rhea" id="RHEA-COMP:9863"/>
        <dbReference type="Rhea" id="RHEA-COMP:13546"/>
        <dbReference type="Rhea" id="RHEA-COMP:19498"/>
        <dbReference type="Rhea" id="RHEA-COMP:19501"/>
        <dbReference type="ChEBI" id="CHEBI:15378"/>
        <dbReference type="ChEBI" id="CHEBI:29999"/>
        <dbReference type="ChEBI" id="CHEBI:57683"/>
        <dbReference type="ChEBI" id="CHEBI:58211"/>
        <dbReference type="ChEBI" id="CHEBI:137321"/>
        <dbReference type="EC" id="2.4.1.109"/>
    </reaction>
</comment>
<dbReference type="SUPFAM" id="SSF48452">
    <property type="entry name" value="TPR-like"/>
    <property type="match status" value="2"/>
</dbReference>
<dbReference type="Pfam" id="PF08409">
    <property type="entry name" value="TMTC_DUF1736"/>
    <property type="match status" value="1"/>
</dbReference>
<evidence type="ECO:0000256" key="16">
    <source>
        <dbReference type="PROSITE-ProRule" id="PRU00339"/>
    </source>
</evidence>
<evidence type="ECO:0000256" key="17">
    <source>
        <dbReference type="SAM" id="MobiDB-lite"/>
    </source>
</evidence>
<dbReference type="InterPro" id="IPR052384">
    <property type="entry name" value="TMTC_O-mannosyltransferase"/>
</dbReference>
<feature type="transmembrane region" description="Helical" evidence="18">
    <location>
        <begin position="264"/>
        <end position="288"/>
    </location>
</feature>
<evidence type="ECO:0000256" key="18">
    <source>
        <dbReference type="SAM" id="Phobius"/>
    </source>
</evidence>
<comment type="function">
    <text evidence="1">Transfers mannosyl residues to the hydroxyl group of serine or threonine residues.</text>
</comment>
<dbReference type="EC" id="2.4.1.109" evidence="6"/>
<reference evidence="20" key="1">
    <citation type="submission" date="2020-11" db="EMBL/GenBank/DDBJ databases">
        <authorList>
            <person name="Tran Van P."/>
        </authorList>
    </citation>
    <scope>NUCLEOTIDE SEQUENCE</scope>
</reference>
<comment type="similarity">
    <text evidence="5">Belongs to the TMTC family.</text>
</comment>
<dbReference type="Pfam" id="PF14559">
    <property type="entry name" value="TPR_19"/>
    <property type="match status" value="1"/>
</dbReference>
<comment type="pathway">
    <text evidence="4">Protein modification; protein glycosylation.</text>
</comment>
<comment type="subcellular location">
    <subcellularLocation>
        <location evidence="3">Endoplasmic reticulum</location>
    </subcellularLocation>
    <subcellularLocation>
        <location evidence="2">Membrane</location>
        <topology evidence="2">Multi-pass membrane protein</topology>
    </subcellularLocation>
</comment>
<dbReference type="Pfam" id="PF00515">
    <property type="entry name" value="TPR_1"/>
    <property type="match status" value="1"/>
</dbReference>
<dbReference type="AlphaFoldDB" id="A0A7R9AGA1"/>
<dbReference type="OrthoDB" id="1658288at2759"/>
<feature type="region of interest" description="Disordered" evidence="17">
    <location>
        <begin position="746"/>
        <end position="766"/>
    </location>
</feature>
<evidence type="ECO:0000256" key="13">
    <source>
        <dbReference type="ARBA" id="ARBA00023136"/>
    </source>
</evidence>
<evidence type="ECO:0000256" key="6">
    <source>
        <dbReference type="ARBA" id="ARBA00012839"/>
    </source>
</evidence>
<organism evidence="20">
    <name type="scientific">Darwinula stevensoni</name>
    <dbReference type="NCBI Taxonomy" id="69355"/>
    <lineage>
        <taxon>Eukaryota</taxon>
        <taxon>Metazoa</taxon>
        <taxon>Ecdysozoa</taxon>
        <taxon>Arthropoda</taxon>
        <taxon>Crustacea</taxon>
        <taxon>Oligostraca</taxon>
        <taxon>Ostracoda</taxon>
        <taxon>Podocopa</taxon>
        <taxon>Podocopida</taxon>
        <taxon>Darwinulocopina</taxon>
        <taxon>Darwinuloidea</taxon>
        <taxon>Darwinulidae</taxon>
        <taxon>Darwinula</taxon>
    </lineage>
</organism>
<evidence type="ECO:0000313" key="21">
    <source>
        <dbReference type="Proteomes" id="UP000677054"/>
    </source>
</evidence>
<dbReference type="GO" id="GO:0005789">
    <property type="term" value="C:endoplasmic reticulum membrane"/>
    <property type="evidence" value="ECO:0007669"/>
    <property type="project" value="TreeGrafter"/>
</dbReference>
<feature type="transmembrane region" description="Helical" evidence="18">
    <location>
        <begin position="65"/>
        <end position="86"/>
    </location>
</feature>
<feature type="repeat" description="TPR" evidence="16">
    <location>
        <begin position="708"/>
        <end position="741"/>
    </location>
</feature>
<comment type="catalytic activity">
    <reaction evidence="14">
        <text>a di-trans,poly-cis-dolichyl beta-D-mannosyl phosphate + L-threonyl-[protein] = 3-O-(alpha-D-mannosyl)-L-threonyl-[protein] + a di-trans,poly-cis-dolichyl phosphate + H(+)</text>
        <dbReference type="Rhea" id="RHEA:53396"/>
        <dbReference type="Rhea" id="RHEA-COMP:11060"/>
        <dbReference type="Rhea" id="RHEA-COMP:13547"/>
        <dbReference type="Rhea" id="RHEA-COMP:19498"/>
        <dbReference type="Rhea" id="RHEA-COMP:19501"/>
        <dbReference type="ChEBI" id="CHEBI:15378"/>
        <dbReference type="ChEBI" id="CHEBI:30013"/>
        <dbReference type="ChEBI" id="CHEBI:57683"/>
        <dbReference type="ChEBI" id="CHEBI:58211"/>
        <dbReference type="ChEBI" id="CHEBI:137323"/>
        <dbReference type="EC" id="2.4.1.109"/>
    </reaction>
</comment>
<gene>
    <name evidence="20" type="ORF">DSTB1V02_LOCUS13301</name>
</gene>
<keyword evidence="9" id="KW-0677">Repeat</keyword>
<evidence type="ECO:0000256" key="10">
    <source>
        <dbReference type="ARBA" id="ARBA00022803"/>
    </source>
</evidence>
<feature type="repeat" description="TPR" evidence="16">
    <location>
        <begin position="500"/>
        <end position="533"/>
    </location>
</feature>
<evidence type="ECO:0000256" key="3">
    <source>
        <dbReference type="ARBA" id="ARBA00004240"/>
    </source>
</evidence>
<evidence type="ECO:0000256" key="15">
    <source>
        <dbReference type="ARBA" id="ARBA00045102"/>
    </source>
</evidence>
<dbReference type="PANTHER" id="PTHR44216">
    <property type="entry name" value="PROTEIN O-MANNOSYL-TRANSFERASE TMTC2"/>
    <property type="match status" value="1"/>
</dbReference>
<sequence>MFSGNRMCRAIKTNPDVSWTSPWWSLVWNDFWGTPLTHSGSHKSYRPLTVLTYRLNHLFGELDPLGYHVVNVFLHFLATALFGHLASRLFRRRAVPTLVATFTFAVHPIHTEAVAGIVGRADILASIFFLLALRSYMAYLDLDASDQFKCDTSRTSKLLKRWWFLSLTVLSAFLSMLSKEHGLTVLGVCAVTDLLLVSRLRLRDLFSSHIFERGAGSSRGVQYEGVMVLVVGFLGILALRLSIMGAKTPEFSPADNPAADSDSVVLRTLTFFYLPVFNFFLLLMPAVLSFDWSMDAIPPVSSPWDVRAWLSAFVYLLLLYWGWGILDALQRRKEQEPERVERNGSTAVIHAPLVVSHGFPWDTLDVSVMGLALLLFPFVPASNLFFYVGFVVAERVLYIPSMGYCLLLALGFHLLQSKTESVPGKRILHLALVGLLLLFSVRTLVRNRDWASEESLYRSGILVNPPKAYGNLANILSAQGNKEDAERAYKLALSYRSNMADVHYNLGILYQETKRYEEAIQSYRLAIQFRPRMAMAHLNLGLVLGLLDRKEEAMEVYLHCSTLDVSGLKDPRTHEATKSLYNMLGEAHFKKGDLNEAEKWYLEALKAKPDHVPAHLTYGKLLAKLNRVEEADALFQRALKLVPEDSTVHQHYGQFLSERDRAEEAARHYVKAAESAPSEYEIIFNAANTLRQAGRNQDAEAFYRKAEATSHLNLGAMLHVNGKLEAAEESYLAALRLKPDDPITKTNLQKLRQLQGKKSKGGSSER</sequence>
<evidence type="ECO:0000256" key="2">
    <source>
        <dbReference type="ARBA" id="ARBA00004141"/>
    </source>
</evidence>
<evidence type="ECO:0000256" key="1">
    <source>
        <dbReference type="ARBA" id="ARBA00003582"/>
    </source>
</evidence>
<dbReference type="InterPro" id="IPR013618">
    <property type="entry name" value="TMTC_DUF1736"/>
</dbReference>
<evidence type="ECO:0000256" key="14">
    <source>
        <dbReference type="ARBA" id="ARBA00045085"/>
    </source>
</evidence>
<keyword evidence="21" id="KW-1185">Reference proteome</keyword>
<keyword evidence="7" id="KW-0808">Transferase</keyword>
<feature type="transmembrane region" description="Helical" evidence="18">
    <location>
        <begin position="98"/>
        <end position="117"/>
    </location>
</feature>
<dbReference type="GO" id="GO:0004169">
    <property type="term" value="F:dolichyl-phosphate-mannose-protein mannosyltransferase activity"/>
    <property type="evidence" value="ECO:0007669"/>
    <property type="project" value="UniProtKB-EC"/>
</dbReference>
<dbReference type="PANTHER" id="PTHR44216:SF3">
    <property type="entry name" value="PROTEIN O-MANNOSYL-TRANSFERASE TMTC2"/>
    <property type="match status" value="1"/>
</dbReference>
<dbReference type="Gene3D" id="1.25.40.10">
    <property type="entry name" value="Tetratricopeptide repeat domain"/>
    <property type="match status" value="4"/>
</dbReference>
<keyword evidence="13 18" id="KW-0472">Membrane</keyword>
<proteinExistence type="inferred from homology"/>
<dbReference type="SMART" id="SM00028">
    <property type="entry name" value="TPR"/>
    <property type="match status" value="6"/>
</dbReference>
<dbReference type="InterPro" id="IPR011990">
    <property type="entry name" value="TPR-like_helical_dom_sf"/>
</dbReference>
<feature type="transmembrane region" description="Helical" evidence="18">
    <location>
        <begin position="366"/>
        <end position="390"/>
    </location>
</feature>
<dbReference type="EMBL" id="CAJPEV010006086">
    <property type="protein sequence ID" value="CAG0903818.1"/>
    <property type="molecule type" value="Genomic_DNA"/>
</dbReference>
<name>A0A7R9AGA1_9CRUS</name>
<feature type="transmembrane region" description="Helical" evidence="18">
    <location>
        <begin position="427"/>
        <end position="445"/>
    </location>
</feature>
<feature type="domain" description="DUF1736" evidence="19">
    <location>
        <begin position="246"/>
        <end position="318"/>
    </location>
</feature>
<dbReference type="Pfam" id="PF13432">
    <property type="entry name" value="TPR_16"/>
    <property type="match status" value="2"/>
</dbReference>
<keyword evidence="12 18" id="KW-1133">Transmembrane helix</keyword>
<dbReference type="PROSITE" id="PS50005">
    <property type="entry name" value="TPR"/>
    <property type="match status" value="4"/>
</dbReference>
<dbReference type="Pfam" id="PF13181">
    <property type="entry name" value="TPR_8"/>
    <property type="match status" value="1"/>
</dbReference>
<accession>A0A7R9AGA1</accession>
<keyword evidence="8 18" id="KW-0812">Transmembrane</keyword>
<feature type="repeat" description="TPR" evidence="16">
    <location>
        <begin position="612"/>
        <end position="645"/>
    </location>
</feature>
<evidence type="ECO:0000256" key="4">
    <source>
        <dbReference type="ARBA" id="ARBA00004922"/>
    </source>
</evidence>
<dbReference type="EMBL" id="LR905603">
    <property type="protein sequence ID" value="CAD7253553.1"/>
    <property type="molecule type" value="Genomic_DNA"/>
</dbReference>
<feature type="transmembrane region" description="Helical" evidence="18">
    <location>
        <begin position="308"/>
        <end position="329"/>
    </location>
</feature>
<evidence type="ECO:0000256" key="12">
    <source>
        <dbReference type="ARBA" id="ARBA00022989"/>
    </source>
</evidence>
<dbReference type="UniPathway" id="UPA00378"/>
<dbReference type="Pfam" id="PF13374">
    <property type="entry name" value="TPR_10"/>
    <property type="match status" value="1"/>
</dbReference>
<dbReference type="Proteomes" id="UP000677054">
    <property type="component" value="Unassembled WGS sequence"/>
</dbReference>
<dbReference type="PROSITE" id="PS50293">
    <property type="entry name" value="TPR_REGION"/>
    <property type="match status" value="1"/>
</dbReference>
<feature type="transmembrane region" description="Helical" evidence="18">
    <location>
        <begin position="396"/>
        <end position="415"/>
    </location>
</feature>
<evidence type="ECO:0000256" key="8">
    <source>
        <dbReference type="ARBA" id="ARBA00022692"/>
    </source>
</evidence>
<evidence type="ECO:0000256" key="5">
    <source>
        <dbReference type="ARBA" id="ARBA00007882"/>
    </source>
</evidence>
<protein>
    <recommendedName>
        <fullName evidence="6">dolichyl-phosphate-mannose--protein mannosyltransferase</fullName>
        <ecNumber evidence="6">2.4.1.109</ecNumber>
    </recommendedName>
</protein>
<keyword evidence="11" id="KW-0256">Endoplasmic reticulum</keyword>
<feature type="transmembrane region" description="Helical" evidence="18">
    <location>
        <begin position="123"/>
        <end position="142"/>
    </location>
</feature>
<feature type="repeat" description="TPR" evidence="16">
    <location>
        <begin position="578"/>
        <end position="611"/>
    </location>
</feature>
<keyword evidence="10 16" id="KW-0802">TPR repeat</keyword>
<evidence type="ECO:0000256" key="9">
    <source>
        <dbReference type="ARBA" id="ARBA00022737"/>
    </source>
</evidence>
<feature type="transmembrane region" description="Helical" evidence="18">
    <location>
        <begin position="162"/>
        <end position="178"/>
    </location>
</feature>
<evidence type="ECO:0000256" key="7">
    <source>
        <dbReference type="ARBA" id="ARBA00022679"/>
    </source>
</evidence>
<evidence type="ECO:0000259" key="19">
    <source>
        <dbReference type="Pfam" id="PF08409"/>
    </source>
</evidence>
<evidence type="ECO:0000256" key="11">
    <source>
        <dbReference type="ARBA" id="ARBA00022824"/>
    </source>
</evidence>